<name>A0A0S4L9A4_9BACT</name>
<keyword evidence="2" id="KW-1185">Reference proteome</keyword>
<evidence type="ECO:0000313" key="1">
    <source>
        <dbReference type="EMBL" id="CUS33353.1"/>
    </source>
</evidence>
<dbReference type="Proteomes" id="UP000199032">
    <property type="component" value="Unassembled WGS sequence"/>
</dbReference>
<accession>A0A0S4L9A4</accession>
<protein>
    <submittedName>
        <fullName evidence="1">Uncharacterized protein</fullName>
    </submittedName>
</protein>
<dbReference type="AlphaFoldDB" id="A0A0S4L9A4"/>
<reference evidence="1 2" key="1">
    <citation type="submission" date="2015-10" db="EMBL/GenBank/DDBJ databases">
        <authorList>
            <person name="Gilbert D.G."/>
        </authorList>
    </citation>
    <scope>NUCLEOTIDE SEQUENCE [LARGE SCALE GENOMIC DNA]</scope>
    <source>
        <strain evidence="1">COMA1</strain>
    </source>
</reference>
<organism evidence="1 2">
    <name type="scientific">Candidatus Nitrospira nitrosa</name>
    <dbReference type="NCBI Taxonomy" id="1742972"/>
    <lineage>
        <taxon>Bacteria</taxon>
        <taxon>Pseudomonadati</taxon>
        <taxon>Nitrospirota</taxon>
        <taxon>Nitrospiria</taxon>
        <taxon>Nitrospirales</taxon>
        <taxon>Nitrospiraceae</taxon>
        <taxon>Nitrospira</taxon>
    </lineage>
</organism>
<dbReference type="EMBL" id="CZQA01000001">
    <property type="protein sequence ID" value="CUS33353.1"/>
    <property type="molecule type" value="Genomic_DNA"/>
</dbReference>
<sequence>MLDGLSEQPVRYSPDVRDLRQGSISELVLGFVNTLLATLYCKYSPESCRRPLRPIGQLSAHLAHF</sequence>
<evidence type="ECO:0000313" key="2">
    <source>
        <dbReference type="Proteomes" id="UP000199032"/>
    </source>
</evidence>
<gene>
    <name evidence="1" type="ORF">COMA1_11109</name>
</gene>
<proteinExistence type="predicted"/>